<evidence type="ECO:0000256" key="2">
    <source>
        <dbReference type="ARBA" id="ARBA00022670"/>
    </source>
</evidence>
<dbReference type="InterPro" id="IPR007094">
    <property type="entry name" value="RNA-dir_pol_PSvirus"/>
</dbReference>
<dbReference type="Gene3D" id="2.40.10.10">
    <property type="entry name" value="Trypsin-like serine proteases"/>
    <property type="match status" value="1"/>
</dbReference>
<dbReference type="SUPFAM" id="SSF52540">
    <property type="entry name" value="P-loop containing nucleoside triphosphate hydrolases"/>
    <property type="match status" value="2"/>
</dbReference>
<keyword evidence="5" id="KW-0547">Nucleotide-binding</keyword>
<feature type="domain" description="Peptidase C3" evidence="12">
    <location>
        <begin position="865"/>
        <end position="1052"/>
    </location>
</feature>
<dbReference type="SUPFAM" id="SSF50494">
    <property type="entry name" value="Trypsin-like serine proteases"/>
    <property type="match status" value="1"/>
</dbReference>
<dbReference type="GO" id="GO:0005524">
    <property type="term" value="F:ATP binding"/>
    <property type="evidence" value="ECO:0007669"/>
    <property type="project" value="UniProtKB-KW"/>
</dbReference>
<dbReference type="Gene3D" id="1.20.960.20">
    <property type="match status" value="1"/>
</dbReference>
<evidence type="ECO:0000259" key="10">
    <source>
        <dbReference type="PROSITE" id="PS50507"/>
    </source>
</evidence>
<dbReference type="GO" id="GO:0006351">
    <property type="term" value="P:DNA-templated transcription"/>
    <property type="evidence" value="ECO:0007669"/>
    <property type="project" value="InterPro"/>
</dbReference>
<keyword evidence="2" id="KW-0645">Protease</keyword>
<organism evidence="13">
    <name type="scientific">Guangdong greater green snake calicivirus</name>
    <dbReference type="NCBI Taxonomy" id="2116169"/>
    <lineage>
        <taxon>Viruses</taxon>
        <taxon>Riboviria</taxon>
        <taxon>Orthornavirae</taxon>
        <taxon>Pisuviricota</taxon>
        <taxon>Pisoniviricetes</taxon>
        <taxon>Picornavirales</taxon>
        <taxon>Caliciviridae</taxon>
    </lineage>
</organism>
<dbReference type="InterPro" id="IPR009003">
    <property type="entry name" value="Peptidase_S1_PA"/>
</dbReference>
<dbReference type="PRINTS" id="PR00918">
    <property type="entry name" value="CALICVIRUSNS"/>
</dbReference>
<dbReference type="Pfam" id="PF08405">
    <property type="entry name" value="Calici_PP_N"/>
    <property type="match status" value="1"/>
</dbReference>
<evidence type="ECO:0000259" key="11">
    <source>
        <dbReference type="PROSITE" id="PS51218"/>
    </source>
</evidence>
<dbReference type="GO" id="GO:0003968">
    <property type="term" value="F:RNA-directed RNA polymerase activity"/>
    <property type="evidence" value="ECO:0007669"/>
    <property type="project" value="UniProtKB-KW"/>
</dbReference>
<evidence type="ECO:0000256" key="1">
    <source>
        <dbReference type="ARBA" id="ARBA00022484"/>
    </source>
</evidence>
<evidence type="ECO:0000256" key="5">
    <source>
        <dbReference type="ARBA" id="ARBA00022741"/>
    </source>
</evidence>
<dbReference type="InterPro" id="IPR043502">
    <property type="entry name" value="DNA/RNA_pol_sf"/>
</dbReference>
<dbReference type="InterPro" id="IPR001205">
    <property type="entry name" value="RNA-dir_pol_C"/>
</dbReference>
<dbReference type="GO" id="GO:0043657">
    <property type="term" value="C:host cell"/>
    <property type="evidence" value="ECO:0007669"/>
    <property type="project" value="UniProtKB-SubCell"/>
</dbReference>
<dbReference type="GO" id="GO:0039694">
    <property type="term" value="P:viral RNA genome replication"/>
    <property type="evidence" value="ECO:0007669"/>
    <property type="project" value="InterPro"/>
</dbReference>
<evidence type="ECO:0000256" key="9">
    <source>
        <dbReference type="ARBA" id="ARBA00022953"/>
    </source>
</evidence>
<dbReference type="SUPFAM" id="SSF56672">
    <property type="entry name" value="DNA/RNA polymerases"/>
    <property type="match status" value="1"/>
</dbReference>
<dbReference type="Pfam" id="PF05416">
    <property type="entry name" value="Peptidase_C37"/>
    <property type="match status" value="1"/>
</dbReference>
<dbReference type="Pfam" id="PF00910">
    <property type="entry name" value="RNA_helicase"/>
    <property type="match status" value="1"/>
</dbReference>
<protein>
    <submittedName>
        <fullName evidence="13">Polyprotein</fullName>
    </submittedName>
</protein>
<dbReference type="GO" id="GO:0017111">
    <property type="term" value="F:ribonucleoside triphosphate phosphatase activity"/>
    <property type="evidence" value="ECO:0007669"/>
    <property type="project" value="UniProtKB-EC"/>
</dbReference>
<evidence type="ECO:0000256" key="6">
    <source>
        <dbReference type="ARBA" id="ARBA00022801"/>
    </source>
</evidence>
<dbReference type="InterPro" id="IPR013614">
    <property type="entry name" value="Viral_PP_Calicivir_N"/>
</dbReference>
<reference evidence="13" key="1">
    <citation type="journal article" date="2018" name="Nature">
        <title>The evolutionary history of vertebrate RNA viruses.</title>
        <authorList>
            <person name="Shi M."/>
            <person name="Lin X.D."/>
            <person name="Chen X."/>
            <person name="Tian J.H."/>
            <person name="Chen L.J."/>
            <person name="Li K."/>
            <person name="Wang W."/>
            <person name="Eden J.S."/>
            <person name="Shen J.J."/>
            <person name="Liu L."/>
            <person name="Holmes E.C."/>
            <person name="Zhang Y.Z."/>
        </authorList>
    </citation>
    <scope>NUCLEOTIDE SEQUENCE</scope>
    <source>
        <strain evidence="13">LPSC54954</strain>
    </source>
</reference>
<dbReference type="InterPro" id="IPR000605">
    <property type="entry name" value="Helicase_SF3_ssDNA/RNA_vir"/>
</dbReference>
<dbReference type="InterPro" id="IPR043128">
    <property type="entry name" value="Rev_trsase/Diguanyl_cyclase"/>
</dbReference>
<dbReference type="GO" id="GO:0003724">
    <property type="term" value="F:RNA helicase activity"/>
    <property type="evidence" value="ECO:0007669"/>
    <property type="project" value="InterPro"/>
</dbReference>
<dbReference type="InterPro" id="IPR001665">
    <property type="entry name" value="Norovirus_pept_C37"/>
</dbReference>
<keyword evidence="6" id="KW-0378">Hydrolase</keyword>
<dbReference type="InterPro" id="IPR027417">
    <property type="entry name" value="P-loop_NTPase"/>
</dbReference>
<dbReference type="PROSITE" id="PS51874">
    <property type="entry name" value="PCV_3C_PRO"/>
    <property type="match status" value="1"/>
</dbReference>
<dbReference type="Gene3D" id="3.30.70.270">
    <property type="match status" value="1"/>
</dbReference>
<feature type="domain" description="RdRp catalytic" evidence="10">
    <location>
        <begin position="1289"/>
        <end position="1411"/>
    </location>
</feature>
<name>A0A2P1GMK3_9CALI</name>
<keyword evidence="8" id="KW-0067">ATP-binding</keyword>
<proteinExistence type="predicted"/>
<dbReference type="GO" id="GO:0006508">
    <property type="term" value="P:proteolysis"/>
    <property type="evidence" value="ECO:0007669"/>
    <property type="project" value="UniProtKB-KW"/>
</dbReference>
<evidence type="ECO:0000256" key="8">
    <source>
        <dbReference type="ARBA" id="ARBA00022840"/>
    </source>
</evidence>
<keyword evidence="3" id="KW-0808">Transferase</keyword>
<dbReference type="InterPro" id="IPR044067">
    <property type="entry name" value="PCV_3C_PRO"/>
</dbReference>
<dbReference type="Pfam" id="PF00680">
    <property type="entry name" value="RdRP_1"/>
    <property type="match status" value="1"/>
</dbReference>
<dbReference type="InterPro" id="IPR043504">
    <property type="entry name" value="Peptidase_S1_PA_chymotrypsin"/>
</dbReference>
<dbReference type="PROSITE" id="PS51218">
    <property type="entry name" value="SF3_HELICASE_2"/>
    <property type="match status" value="1"/>
</dbReference>
<evidence type="ECO:0000313" key="13">
    <source>
        <dbReference type="EMBL" id="AVM87221.1"/>
    </source>
</evidence>
<evidence type="ECO:0000259" key="12">
    <source>
        <dbReference type="PROSITE" id="PS51874"/>
    </source>
</evidence>
<evidence type="ECO:0000256" key="4">
    <source>
        <dbReference type="ARBA" id="ARBA00022695"/>
    </source>
</evidence>
<dbReference type="Gene3D" id="3.40.50.300">
    <property type="entry name" value="P-loop containing nucleotide triphosphate hydrolases"/>
    <property type="match status" value="1"/>
</dbReference>
<accession>A0A2P1GMK3</accession>
<dbReference type="GO" id="GO:0004197">
    <property type="term" value="F:cysteine-type endopeptidase activity"/>
    <property type="evidence" value="ECO:0007669"/>
    <property type="project" value="InterPro"/>
</dbReference>
<sequence>MKCHMGFQTRTKLSPLPPDGCQWELQAGSLWQKIASWIMGKIRQNYVDVSMKLMGGTFLKDFKPLNILNILANTKWSATSIIAAVTLLAELWGSFWGFSPMDFVTSHGTAIVEWIMGWRLQGPVDAAAHMLTLAAAVVMALVKLPGTQIANFVNSTLASFSGVSSAVTGYQKVLEMVRGVFNPGKINYDSLAEAVLLDCEPWIVDLDLILNRHTAGLISDPGAVQVFARQLDHVISSLSAVNTRDCKTPASDKVRRALTLAQGLRTQLNATLASMGRRVVPTVLMLTGPAGIGKTTLAYKLAQQLAMCQDGTVNAWNNDIDHHDNYTNSTAIVWEDFGKSELRKDLVTLQNLVDSTAYTLDCDRIENKGKTFTSPFIVITTNLTEPVPADYVNAGPALRRITALVDCVAPAITKHVTENPGIAIPKALYKHDCSHLLLARRGYLVVDQYGTTLDGSVSLPVHVTQGDLLKMLRESYKQKVNDFALQGKGLNTAKGVLIVGPPGTGKSVLARRNVGQGWILMDDVSYSSERWSAYKEALKAMETGGPRVLATANGDPYAERLHAEGTELARAIERKVKIFRTAWLKKGWLTYHDVRSVESGTPWDQCVVLEPPVEALSAALGQAREATVYGSDLTPSSPMPTHALVHLPSNVLGVPGFLRSLSNLGTDIAADLALFRPHLERLSAMGNSFAAADYINTSVINCVSGKVVSARHPSGTYLQVLLGPGPARAQVTATPPAEALVSSASAFTLAYGGLFKALLPAWVKTVFDALDMLIKTAMSAAVVYDRVLPKAETRDPSLQAKWTSSRSMVLSDEQYDDYQDKKKRGLVKNVKDYWQNMNGPIVDLGWEPNAVADWLGSEEINYGETIKWDLESGVMAKIAANIRVLEVSGSRVGYGIVVRSGLMLANRHVLATSPTIEGTPISGAKCIGSATSDVVYVSHPDIRGNDISGLVVTDSYPIKGSDVLLLATNHIPMKSCGPDTRVVDGSHLTGIICKTTMSNSATSYFCPTSPGDCGAPYVCMKGGSPKVFGLHSAGSSTSGSVFCSTIPVQNGMNLQGKFSGHPIVGQCEHSLTENGSAYGPSLSAAFLPVELNTHCPALVGRCDSRVSAPPSAVKLLRDQLAHYPVDGQRTDIARLKDQFVEYLRGYVEPGMLTFDQAFSSLDPETSTGWPFFQRKRDMLGDANELVAGTPLHTHLTKHYGLWKAGKLDGGLFTASLKDELVPKEKVYDVAKQKKRLLWCAPVHLSLVMASALGGVLTQLKQHVNELPIKVGINAHVDWTILARQLASKDYVVDLDYSRWDSSVPRDALVCALEVLLSLSGCPDVMANEITKIFRRPVQLLVGDQVVEVATGLPSGTPATSQLNSLVHWMAVVSIVNKKTGLSLVEIMDHMNMACYGDDGVYAFDKVLAKCFSVSDLVLGMQQYGFKPTSPDKVSAISARPLHELTFLKRGFVRHGDRWLAPLELSSLIRQLYWVRGSTSRDTTKVREAHDQRGVQLMVVVLEASMHKPKDYQVIAELVRQVSKIECLDISVPDQRAAYGMLQRAVIMVEESRKISSGFVNTDSNNSVLACDPLYEWIMQSKVMRAVQKDKANSSNSRSPQYRQEWSLQMMQPGQCFPPLPCRQPQNRQSMNLLEDSMLLIQKSTVALCRHLLPLLSCSPTKGKEPCCGNLLLDLNSTPSCPISPGCTILGPAIWKSRSSLQPQHSLPANLLLQCSPLESSPRVSLLTPLPDIHMPSLTLGTQTLSPCCSLTSVTSSIICKANQTSHPRSLCSSSLHSGPQETRHLVSLGESYRDPRLGLILPSLRPQGCLTSLQEQIFQCCRNLCSVLTSHRPGRSMWEMFRSVQPVFNDCHDIMGVLPPLVSCGGGTRDNLVQPATYKLPAMVETSLVCSATPMANHGRQEFLEDLYHHRYPSLEQHLMCQLGELIQLVHCGICHDSSHLQSVLTDLLLVAHTRVVSGPPHLWLSLHGTLVPVFHPGPRLNRHSMRATYLLITLPFLFLVNLLLASVRSHIQPLVTPISSAHRLPKWRSNSPLDLSRYRKALLSYSTWLTELTDRLLPSANCGLLVSLPQHHMARKRSQTLGQTLTLCTSRQCRSATPLMGLPTLADEDKILYDLLLTHDGGCFGDSGWERTLWAAAGDLRHWLDGDASQGVEGGGSHYSPSHAVQCGCDKSHTIALSLFPRQGSTGHVLVESGSPAAIVRTGWVAD</sequence>
<dbReference type="EMBL" id="MG599973">
    <property type="protein sequence ID" value="AVM87221.1"/>
    <property type="molecule type" value="Genomic_RNA"/>
</dbReference>
<dbReference type="PROSITE" id="PS50507">
    <property type="entry name" value="RDRP_SSRNA_POS"/>
    <property type="match status" value="1"/>
</dbReference>
<evidence type="ECO:0000256" key="7">
    <source>
        <dbReference type="ARBA" id="ARBA00022807"/>
    </source>
</evidence>
<feature type="domain" description="SF3 helicase" evidence="11">
    <location>
        <begin position="261"/>
        <end position="422"/>
    </location>
</feature>
<dbReference type="InterPro" id="IPR014759">
    <property type="entry name" value="Helicase_SF3_ssRNA_vir"/>
</dbReference>
<keyword evidence="1" id="KW-0696">RNA-directed RNA polymerase</keyword>
<evidence type="ECO:0000256" key="3">
    <source>
        <dbReference type="ARBA" id="ARBA00022679"/>
    </source>
</evidence>
<keyword evidence="9" id="KW-0693">Viral RNA replication</keyword>
<keyword evidence="7" id="KW-0788">Thiol protease</keyword>
<dbReference type="InterPro" id="IPR004004">
    <property type="entry name" value="Helic/Pol/Pept_Calicivir-typ"/>
</dbReference>
<dbReference type="GO" id="GO:0003723">
    <property type="term" value="F:RNA binding"/>
    <property type="evidence" value="ECO:0007669"/>
    <property type="project" value="InterPro"/>
</dbReference>
<keyword evidence="4" id="KW-0548">Nucleotidyltransferase</keyword>